<reference evidence="1" key="1">
    <citation type="submission" date="2020-11" db="EMBL/GenBank/DDBJ databases">
        <authorList>
            <consortium name="DOE Joint Genome Institute"/>
            <person name="Ahrendt S."/>
            <person name="Riley R."/>
            <person name="Andreopoulos W."/>
            <person name="Labutti K."/>
            <person name="Pangilinan J."/>
            <person name="Ruiz-Duenas F.J."/>
            <person name="Barrasa J.M."/>
            <person name="Sanchez-Garcia M."/>
            <person name="Camarero S."/>
            <person name="Miyauchi S."/>
            <person name="Serrano A."/>
            <person name="Linde D."/>
            <person name="Babiker R."/>
            <person name="Drula E."/>
            <person name="Ayuso-Fernandez I."/>
            <person name="Pacheco R."/>
            <person name="Padilla G."/>
            <person name="Ferreira P."/>
            <person name="Barriuso J."/>
            <person name="Kellner H."/>
            <person name="Castanera R."/>
            <person name="Alfaro M."/>
            <person name="Ramirez L."/>
            <person name="Pisabarro A.G."/>
            <person name="Kuo A."/>
            <person name="Tritt A."/>
            <person name="Lipzen A."/>
            <person name="He G."/>
            <person name="Yan M."/>
            <person name="Ng V."/>
            <person name="Cullen D."/>
            <person name="Martin F."/>
            <person name="Rosso M.-N."/>
            <person name="Henrissat B."/>
            <person name="Hibbett D."/>
            <person name="Martinez A.T."/>
            <person name="Grigoriev I.V."/>
        </authorList>
    </citation>
    <scope>NUCLEOTIDE SEQUENCE</scope>
    <source>
        <strain evidence="1">CIRM-BRFM 674</strain>
    </source>
</reference>
<keyword evidence="2" id="KW-1185">Reference proteome</keyword>
<organism evidence="1 2">
    <name type="scientific">Pholiota conissans</name>
    <dbReference type="NCBI Taxonomy" id="109636"/>
    <lineage>
        <taxon>Eukaryota</taxon>
        <taxon>Fungi</taxon>
        <taxon>Dikarya</taxon>
        <taxon>Basidiomycota</taxon>
        <taxon>Agaricomycotina</taxon>
        <taxon>Agaricomycetes</taxon>
        <taxon>Agaricomycetidae</taxon>
        <taxon>Agaricales</taxon>
        <taxon>Agaricineae</taxon>
        <taxon>Strophariaceae</taxon>
        <taxon>Pholiota</taxon>
    </lineage>
</organism>
<name>A0A9P5Z0R2_9AGAR</name>
<evidence type="ECO:0000313" key="2">
    <source>
        <dbReference type="Proteomes" id="UP000807469"/>
    </source>
</evidence>
<gene>
    <name evidence="1" type="ORF">BDN70DRAFT_112864</name>
</gene>
<accession>A0A9P5Z0R2</accession>
<sequence length="123" mass="14403">MVTDSRSFLVLYSTPFSLSQCILFLSYVGPYRNYSAPLTLASFRLYSTDWRPFKGARMNRHFFFTPSLQCLGVRPSCDHNFDQWWGWRRGRSKGLTHLSHIPSRCVYTACTFFNYISLSYQAV</sequence>
<proteinExistence type="predicted"/>
<dbReference type="AlphaFoldDB" id="A0A9P5Z0R2"/>
<comment type="caution">
    <text evidence="1">The sequence shown here is derived from an EMBL/GenBank/DDBJ whole genome shotgun (WGS) entry which is preliminary data.</text>
</comment>
<dbReference type="Proteomes" id="UP000807469">
    <property type="component" value="Unassembled WGS sequence"/>
</dbReference>
<protein>
    <submittedName>
        <fullName evidence="1">Uncharacterized protein</fullName>
    </submittedName>
</protein>
<dbReference type="EMBL" id="MU155263">
    <property type="protein sequence ID" value="KAF9477361.1"/>
    <property type="molecule type" value="Genomic_DNA"/>
</dbReference>
<evidence type="ECO:0000313" key="1">
    <source>
        <dbReference type="EMBL" id="KAF9477361.1"/>
    </source>
</evidence>